<gene>
    <name evidence="3" type="ORF">CSSPTR1EN2_LOCUS10032</name>
</gene>
<dbReference type="EMBL" id="OZ019909">
    <property type="protein sequence ID" value="CAK9209743.1"/>
    <property type="molecule type" value="Genomic_DNA"/>
</dbReference>
<evidence type="ECO:0008006" key="5">
    <source>
        <dbReference type="Google" id="ProtNLM"/>
    </source>
</evidence>
<accession>A0ABP0U1S7</accession>
<sequence length="68" mass="6571">MAGKIASSATMLALAVVAISAVSMVAALAPAPSPTSGASSTMAVPSYAGLALATLLSVLASMVFAQRF</sequence>
<keyword evidence="1" id="KW-0812">Transmembrane</keyword>
<organism evidence="3 4">
    <name type="scientific">Sphagnum troendelagicum</name>
    <dbReference type="NCBI Taxonomy" id="128251"/>
    <lineage>
        <taxon>Eukaryota</taxon>
        <taxon>Viridiplantae</taxon>
        <taxon>Streptophyta</taxon>
        <taxon>Embryophyta</taxon>
        <taxon>Bryophyta</taxon>
        <taxon>Sphagnophytina</taxon>
        <taxon>Sphagnopsida</taxon>
        <taxon>Sphagnales</taxon>
        <taxon>Sphagnaceae</taxon>
        <taxon>Sphagnum</taxon>
    </lineage>
</organism>
<dbReference type="Proteomes" id="UP001497512">
    <property type="component" value="Chromosome 17"/>
</dbReference>
<feature type="signal peptide" evidence="2">
    <location>
        <begin position="1"/>
        <end position="27"/>
    </location>
</feature>
<keyword evidence="2" id="KW-0732">Signal</keyword>
<keyword evidence="1" id="KW-1133">Transmembrane helix</keyword>
<reference evidence="3" key="1">
    <citation type="submission" date="2024-02" db="EMBL/GenBank/DDBJ databases">
        <authorList>
            <consortium name="ELIXIR-Norway"/>
            <consortium name="Elixir Norway"/>
        </authorList>
    </citation>
    <scope>NUCLEOTIDE SEQUENCE</scope>
</reference>
<feature type="transmembrane region" description="Helical" evidence="1">
    <location>
        <begin position="47"/>
        <end position="65"/>
    </location>
</feature>
<evidence type="ECO:0000313" key="3">
    <source>
        <dbReference type="EMBL" id="CAK9209743.1"/>
    </source>
</evidence>
<evidence type="ECO:0000256" key="2">
    <source>
        <dbReference type="SAM" id="SignalP"/>
    </source>
</evidence>
<protein>
    <recommendedName>
        <fullName evidence="5">Arabinogalactan-like protein</fullName>
    </recommendedName>
</protein>
<evidence type="ECO:0000256" key="1">
    <source>
        <dbReference type="SAM" id="Phobius"/>
    </source>
</evidence>
<feature type="chain" id="PRO_5046766481" description="Arabinogalactan-like protein" evidence="2">
    <location>
        <begin position="28"/>
        <end position="68"/>
    </location>
</feature>
<name>A0ABP0U1S7_9BRYO</name>
<evidence type="ECO:0000313" key="4">
    <source>
        <dbReference type="Proteomes" id="UP001497512"/>
    </source>
</evidence>
<keyword evidence="4" id="KW-1185">Reference proteome</keyword>
<proteinExistence type="predicted"/>
<keyword evidence="1" id="KW-0472">Membrane</keyword>